<dbReference type="EMBL" id="CP000319">
    <property type="protein sequence ID" value="ABE61198.1"/>
    <property type="molecule type" value="Genomic_DNA"/>
</dbReference>
<gene>
    <name evidence="1" type="ordered locus">Nham_0302</name>
</gene>
<name>Q1QRE9_NITHX</name>
<sequence>MKLQTIKCSDGYFLKDAVGLRFGKEDVTATWNREWFKVSSVEGRQVYRVTLATQRLSGYSLKPEFVATDAMPSSVGVDFFAYSDDKQNNAHLRGLYEPTYEPVPEKAEPIEIELEIIATVDGELVQKAMNFPVYGTYSHEGKRWSVTEQSIQVSLLDRITAPSLLHQEVPCQLSSEDSFKIIRTHVKDNIDPKVAAITSDYDFCLTVQKKIKLAEPEPYTRDANFSFFGRRRKPRMVTDYRTERKLVVYETAPLRGGEVYKGYTKTEPFTGHNVQELKQNIEAYLKELMAEINKPLVDCPNCKGHGVMTA</sequence>
<keyword evidence="2" id="KW-1185">Reference proteome</keyword>
<accession>Q1QRE9</accession>
<dbReference type="InterPro" id="IPR057845">
    <property type="entry name" value="Gad1"/>
</dbReference>
<reference evidence="1 2" key="1">
    <citation type="submission" date="2006-03" db="EMBL/GenBank/DDBJ databases">
        <title>Complete sequence of chromosome of Nitrobacter hamburgensis X14.</title>
        <authorList>
            <consortium name="US DOE Joint Genome Institute"/>
            <person name="Copeland A."/>
            <person name="Lucas S."/>
            <person name="Lapidus A."/>
            <person name="Barry K."/>
            <person name="Detter J.C."/>
            <person name="Glavina del Rio T."/>
            <person name="Hammon N."/>
            <person name="Israni S."/>
            <person name="Dalin E."/>
            <person name="Tice H."/>
            <person name="Pitluck S."/>
            <person name="Chain P."/>
            <person name="Malfatti S."/>
            <person name="Shin M."/>
            <person name="Vergez L."/>
            <person name="Schmutz J."/>
            <person name="Larimer F."/>
            <person name="Land M."/>
            <person name="Hauser L."/>
            <person name="Kyrpides N."/>
            <person name="Ivanova N."/>
            <person name="Ward B."/>
            <person name="Arp D."/>
            <person name="Klotz M."/>
            <person name="Stein L."/>
            <person name="O'Mullan G."/>
            <person name="Starkenburg S."/>
            <person name="Sayavedra L."/>
            <person name="Poret-Peterson A.T."/>
            <person name="Gentry M.E."/>
            <person name="Bruce D."/>
            <person name="Richardson P."/>
        </authorList>
    </citation>
    <scope>NUCLEOTIDE SEQUENCE [LARGE SCALE GENOMIC DNA]</scope>
    <source>
        <strain evidence="2">DSM 10229 / NCIMB 13809 / X14</strain>
    </source>
</reference>
<organism evidence="1 2">
    <name type="scientific">Nitrobacter hamburgensis (strain DSM 10229 / NCIMB 13809 / X14)</name>
    <dbReference type="NCBI Taxonomy" id="323097"/>
    <lineage>
        <taxon>Bacteria</taxon>
        <taxon>Pseudomonadati</taxon>
        <taxon>Pseudomonadota</taxon>
        <taxon>Alphaproteobacteria</taxon>
        <taxon>Hyphomicrobiales</taxon>
        <taxon>Nitrobacteraceae</taxon>
        <taxon>Nitrobacter</taxon>
    </lineage>
</organism>
<dbReference type="KEGG" id="nha:Nham_0302"/>
<evidence type="ECO:0000313" key="2">
    <source>
        <dbReference type="Proteomes" id="UP000001953"/>
    </source>
</evidence>
<evidence type="ECO:0000313" key="1">
    <source>
        <dbReference type="EMBL" id="ABE61198.1"/>
    </source>
</evidence>
<proteinExistence type="predicted"/>
<dbReference type="HOGENOM" id="CLU_849533_0_0_5"/>
<dbReference type="Pfam" id="PF25705">
    <property type="entry name" value="Gad1"/>
    <property type="match status" value="1"/>
</dbReference>
<dbReference type="AlphaFoldDB" id="Q1QRE9"/>
<dbReference type="Proteomes" id="UP000001953">
    <property type="component" value="Chromosome"/>
</dbReference>
<protein>
    <submittedName>
        <fullName evidence="1">Uncharacterized protein</fullName>
    </submittedName>
</protein>